<comment type="caution">
    <text evidence="2">The sequence shown here is derived from an EMBL/GenBank/DDBJ whole genome shotgun (WGS) entry which is preliminary data.</text>
</comment>
<accession>A0ABV1RF75</accession>
<evidence type="ECO:0000256" key="1">
    <source>
        <dbReference type="SAM" id="Phobius"/>
    </source>
</evidence>
<evidence type="ECO:0000313" key="2">
    <source>
        <dbReference type="EMBL" id="MER2491427.1"/>
    </source>
</evidence>
<dbReference type="Proteomes" id="UP001467690">
    <property type="component" value="Unassembled WGS sequence"/>
</dbReference>
<feature type="transmembrane region" description="Helical" evidence="1">
    <location>
        <begin position="17"/>
        <end position="40"/>
    </location>
</feature>
<keyword evidence="1" id="KW-1133">Transmembrane helix</keyword>
<evidence type="ECO:0000313" key="3">
    <source>
        <dbReference type="Proteomes" id="UP001467690"/>
    </source>
</evidence>
<gene>
    <name evidence="2" type="ORF">ABS311_05985</name>
</gene>
<keyword evidence="1" id="KW-0472">Membrane</keyword>
<proteinExistence type="predicted"/>
<keyword evidence="3" id="KW-1185">Reference proteome</keyword>
<reference evidence="2 3" key="1">
    <citation type="submission" date="2024-06" db="EMBL/GenBank/DDBJ databases">
        <authorList>
            <person name="Chen R.Y."/>
        </authorList>
    </citation>
    <scope>NUCLEOTIDE SEQUENCE [LARGE SCALE GENOMIC DNA]</scope>
    <source>
        <strain evidence="2 3">D2</strain>
    </source>
</reference>
<organism evidence="2 3">
    <name type="scientific">Catenovulum sediminis</name>
    <dbReference type="NCBI Taxonomy" id="1740262"/>
    <lineage>
        <taxon>Bacteria</taxon>
        <taxon>Pseudomonadati</taxon>
        <taxon>Pseudomonadota</taxon>
        <taxon>Gammaproteobacteria</taxon>
        <taxon>Alteromonadales</taxon>
        <taxon>Alteromonadaceae</taxon>
        <taxon>Catenovulum</taxon>
    </lineage>
</organism>
<dbReference type="EMBL" id="JBELOE010000116">
    <property type="protein sequence ID" value="MER2491427.1"/>
    <property type="molecule type" value="Genomic_DNA"/>
</dbReference>
<protein>
    <submittedName>
        <fullName evidence="2">Uncharacterized protein</fullName>
    </submittedName>
</protein>
<name>A0ABV1RF75_9ALTE</name>
<dbReference type="RefSeq" id="WP_350401059.1">
    <property type="nucleotide sequence ID" value="NZ_JBELOE010000116.1"/>
</dbReference>
<keyword evidence="1" id="KW-0812">Transmembrane</keyword>
<sequence length="42" mass="4568">MSHQDHQFEETSNVGHLLAAVAVTIALPLLPAVLGWYIILAK</sequence>